<evidence type="ECO:0000256" key="1">
    <source>
        <dbReference type="SAM" id="SignalP"/>
    </source>
</evidence>
<evidence type="ECO:0000259" key="2">
    <source>
        <dbReference type="PROSITE" id="PS51502"/>
    </source>
</evidence>
<feature type="chain" id="PRO_5047293566" evidence="1">
    <location>
        <begin position="21"/>
        <end position="130"/>
    </location>
</feature>
<dbReference type="EMBL" id="JAKGAS010000001">
    <property type="protein sequence ID" value="MCF2946627.1"/>
    <property type="molecule type" value="Genomic_DNA"/>
</dbReference>
<dbReference type="Pfam" id="PF07876">
    <property type="entry name" value="Dabb"/>
    <property type="match status" value="1"/>
</dbReference>
<keyword evidence="1" id="KW-0732">Signal</keyword>
<evidence type="ECO:0000313" key="4">
    <source>
        <dbReference type="Proteomes" id="UP001521137"/>
    </source>
</evidence>
<feature type="domain" description="Stress-response A/B barrel" evidence="2">
    <location>
        <begin position="30"/>
        <end position="126"/>
    </location>
</feature>
<comment type="caution">
    <text evidence="3">The sequence shown here is derived from an EMBL/GenBank/DDBJ whole genome shotgun (WGS) entry which is preliminary data.</text>
</comment>
<dbReference type="RefSeq" id="WP_235310154.1">
    <property type="nucleotide sequence ID" value="NZ_JAKGAS010000001.1"/>
</dbReference>
<evidence type="ECO:0000313" key="3">
    <source>
        <dbReference type="EMBL" id="MCF2946627.1"/>
    </source>
</evidence>
<dbReference type="SUPFAM" id="SSF54909">
    <property type="entry name" value="Dimeric alpha+beta barrel"/>
    <property type="match status" value="1"/>
</dbReference>
<sequence length="130" mass="14946">MKKLVLMLICYFGVSTMANAEQQKIAEGGFVHTVFFWLNNPDNTQEREAFENHLTKFIDASKYVKSKHIGTKASSPRDVVDSSYDYCLIVTFANKEEQDKYQTEDVHLTFVKDAAHLWKNVVVYDSNSIL</sequence>
<organism evidence="3 4">
    <name type="scientific">Paraglaciecola algarum</name>
    <dbReference type="NCBI Taxonomy" id="3050085"/>
    <lineage>
        <taxon>Bacteria</taxon>
        <taxon>Pseudomonadati</taxon>
        <taxon>Pseudomonadota</taxon>
        <taxon>Gammaproteobacteria</taxon>
        <taxon>Alteromonadales</taxon>
        <taxon>Alteromonadaceae</taxon>
        <taxon>Paraglaciecola</taxon>
    </lineage>
</organism>
<reference evidence="3 4" key="1">
    <citation type="submission" date="2022-01" db="EMBL/GenBank/DDBJ databases">
        <title>Paraglaciecola sp. G1-23.</title>
        <authorList>
            <person name="Jin M.S."/>
            <person name="Han D.M."/>
            <person name="Kim H.M."/>
            <person name="Jeon C.O."/>
        </authorList>
    </citation>
    <scope>NUCLEOTIDE SEQUENCE [LARGE SCALE GENOMIC DNA]</scope>
    <source>
        <strain evidence="3 4">G1-23</strain>
    </source>
</reference>
<dbReference type="PROSITE" id="PS51502">
    <property type="entry name" value="S_R_A_B_BARREL"/>
    <property type="match status" value="1"/>
</dbReference>
<dbReference type="Proteomes" id="UP001521137">
    <property type="component" value="Unassembled WGS sequence"/>
</dbReference>
<dbReference type="SMART" id="SM00886">
    <property type="entry name" value="Dabb"/>
    <property type="match status" value="1"/>
</dbReference>
<gene>
    <name evidence="3" type="ORF">L0668_00780</name>
</gene>
<keyword evidence="4" id="KW-1185">Reference proteome</keyword>
<feature type="signal peptide" evidence="1">
    <location>
        <begin position="1"/>
        <end position="20"/>
    </location>
</feature>
<dbReference type="InterPro" id="IPR011008">
    <property type="entry name" value="Dimeric_a/b-barrel"/>
</dbReference>
<dbReference type="InterPro" id="IPR013097">
    <property type="entry name" value="Dabb"/>
</dbReference>
<accession>A0ABS9D3M6</accession>
<dbReference type="Gene3D" id="3.30.70.100">
    <property type="match status" value="1"/>
</dbReference>
<name>A0ABS9D3M6_9ALTE</name>
<proteinExistence type="predicted"/>
<protein>
    <submittedName>
        <fullName evidence="3">Dabb family protein</fullName>
    </submittedName>
</protein>